<dbReference type="AlphaFoldDB" id="A0A401H869"/>
<sequence>MLSKIFSRLKELTGTGRGGLSRVILAVAPKDDEEALPRILRWLAAKGLRPDETIEASSKDEVIQALDSLKGGMIVVVTTSSMAKDLEEWAKSRGQGVVVIDVDSNTPGMKMGC</sequence>
<dbReference type="RefSeq" id="WP_131159667.1">
    <property type="nucleotide sequence ID" value="NZ_BDMD01000012.1"/>
</dbReference>
<evidence type="ECO:0000313" key="2">
    <source>
        <dbReference type="Proteomes" id="UP000291213"/>
    </source>
</evidence>
<dbReference type="EMBL" id="BDMD01000012">
    <property type="protein sequence ID" value="GBF08604.1"/>
    <property type="molecule type" value="Genomic_DNA"/>
</dbReference>
<evidence type="ECO:0000313" key="1">
    <source>
        <dbReference type="EMBL" id="GBF08604.1"/>
    </source>
</evidence>
<organism evidence="1 2">
    <name type="scientific">Aeropyrum pernix</name>
    <dbReference type="NCBI Taxonomy" id="56636"/>
    <lineage>
        <taxon>Archaea</taxon>
        <taxon>Thermoproteota</taxon>
        <taxon>Thermoprotei</taxon>
        <taxon>Desulfurococcales</taxon>
        <taxon>Desulfurococcaceae</taxon>
        <taxon>Aeropyrum</taxon>
    </lineage>
</organism>
<name>A0A401H869_AERPX</name>
<protein>
    <submittedName>
        <fullName evidence="1">Uncharacterized protein</fullName>
    </submittedName>
</protein>
<comment type="caution">
    <text evidence="1">The sequence shown here is derived from an EMBL/GenBank/DDBJ whole genome shotgun (WGS) entry which is preliminary data.</text>
</comment>
<proteinExistence type="predicted"/>
<dbReference type="Proteomes" id="UP000291213">
    <property type="component" value="Unassembled WGS sequence"/>
</dbReference>
<accession>A0A401H869</accession>
<dbReference type="OrthoDB" id="377893at2157"/>
<gene>
    <name evidence="1" type="ORF">apy_03290</name>
</gene>
<reference evidence="1 2" key="1">
    <citation type="submission" date="2017-02" db="EMBL/GenBank/DDBJ databases">
        <title>isolation and characterization of a novel temperate virus Aeropyrum globular virus 1 infecting hyperthermophilic archaeon Aeropyrum.</title>
        <authorList>
            <person name="Yumiya M."/>
            <person name="Yoshida T."/>
            <person name="Sako Y."/>
        </authorList>
    </citation>
    <scope>NUCLEOTIDE SEQUENCE [LARGE SCALE GENOMIC DNA]</scope>
    <source>
        <strain evidence="1 2">YK1-12-2013</strain>
    </source>
</reference>